<proteinExistence type="predicted"/>
<keyword evidence="1" id="KW-0472">Membrane</keyword>
<evidence type="ECO:0000313" key="2">
    <source>
        <dbReference type="EMBL" id="KAK0496093.1"/>
    </source>
</evidence>
<sequence length="62" mass="6877">MAGYNVAHLLIIGLLFHLVFIYSVFDCCFRSLVVHGMSSFNVGYKEAKRLVLTVGVCILLQG</sequence>
<organism evidence="2 3">
    <name type="scientific">Armillaria luteobubalina</name>
    <dbReference type="NCBI Taxonomy" id="153913"/>
    <lineage>
        <taxon>Eukaryota</taxon>
        <taxon>Fungi</taxon>
        <taxon>Dikarya</taxon>
        <taxon>Basidiomycota</taxon>
        <taxon>Agaricomycotina</taxon>
        <taxon>Agaricomycetes</taxon>
        <taxon>Agaricomycetidae</taxon>
        <taxon>Agaricales</taxon>
        <taxon>Marasmiineae</taxon>
        <taxon>Physalacriaceae</taxon>
        <taxon>Armillaria</taxon>
    </lineage>
</organism>
<keyword evidence="3" id="KW-1185">Reference proteome</keyword>
<gene>
    <name evidence="2" type="ORF">EDD18DRAFT_1168797</name>
</gene>
<dbReference type="Proteomes" id="UP001175228">
    <property type="component" value="Unassembled WGS sequence"/>
</dbReference>
<protein>
    <submittedName>
        <fullName evidence="2">Uncharacterized protein</fullName>
    </submittedName>
</protein>
<name>A0AA39UNV7_9AGAR</name>
<evidence type="ECO:0000313" key="3">
    <source>
        <dbReference type="Proteomes" id="UP001175228"/>
    </source>
</evidence>
<keyword evidence="1" id="KW-1133">Transmembrane helix</keyword>
<reference evidence="2" key="1">
    <citation type="submission" date="2023-06" db="EMBL/GenBank/DDBJ databases">
        <authorList>
            <consortium name="Lawrence Berkeley National Laboratory"/>
            <person name="Ahrendt S."/>
            <person name="Sahu N."/>
            <person name="Indic B."/>
            <person name="Wong-Bajracharya J."/>
            <person name="Merenyi Z."/>
            <person name="Ke H.-M."/>
            <person name="Monk M."/>
            <person name="Kocsube S."/>
            <person name="Drula E."/>
            <person name="Lipzen A."/>
            <person name="Balint B."/>
            <person name="Henrissat B."/>
            <person name="Andreopoulos B."/>
            <person name="Martin F.M."/>
            <person name="Harder C.B."/>
            <person name="Rigling D."/>
            <person name="Ford K.L."/>
            <person name="Foster G.D."/>
            <person name="Pangilinan J."/>
            <person name="Papanicolaou A."/>
            <person name="Barry K."/>
            <person name="LaButti K."/>
            <person name="Viragh M."/>
            <person name="Koriabine M."/>
            <person name="Yan M."/>
            <person name="Riley R."/>
            <person name="Champramary S."/>
            <person name="Plett K.L."/>
            <person name="Tsai I.J."/>
            <person name="Slot J."/>
            <person name="Sipos G."/>
            <person name="Plett J."/>
            <person name="Nagy L.G."/>
            <person name="Grigoriev I.V."/>
        </authorList>
    </citation>
    <scope>NUCLEOTIDE SEQUENCE</scope>
    <source>
        <strain evidence="2">HWK02</strain>
    </source>
</reference>
<dbReference type="EMBL" id="JAUEPU010000016">
    <property type="protein sequence ID" value="KAK0496093.1"/>
    <property type="molecule type" value="Genomic_DNA"/>
</dbReference>
<accession>A0AA39UNV7</accession>
<comment type="caution">
    <text evidence="2">The sequence shown here is derived from an EMBL/GenBank/DDBJ whole genome shotgun (WGS) entry which is preliminary data.</text>
</comment>
<keyword evidence="1" id="KW-0812">Transmembrane</keyword>
<feature type="transmembrane region" description="Helical" evidence="1">
    <location>
        <begin position="6"/>
        <end position="25"/>
    </location>
</feature>
<evidence type="ECO:0000256" key="1">
    <source>
        <dbReference type="SAM" id="Phobius"/>
    </source>
</evidence>
<dbReference type="AlphaFoldDB" id="A0AA39UNV7"/>